<feature type="domain" description="CAP-Gly" evidence="2">
    <location>
        <begin position="607"/>
        <end position="649"/>
    </location>
</feature>
<feature type="coiled-coil region" evidence="1">
    <location>
        <begin position="285"/>
        <end position="393"/>
    </location>
</feature>
<dbReference type="InterPro" id="IPR000938">
    <property type="entry name" value="CAP-Gly_domain"/>
</dbReference>
<evidence type="ECO:0000313" key="4">
    <source>
        <dbReference type="Proteomes" id="UP001165289"/>
    </source>
</evidence>
<gene>
    <name evidence="3" type="ORF">LOD99_13606</name>
</gene>
<keyword evidence="1" id="KW-0175">Coiled coil</keyword>
<reference evidence="3 4" key="1">
    <citation type="journal article" date="2023" name="BMC Biol.">
        <title>The compact genome of the sponge Oopsacas minuta (Hexactinellida) is lacking key metazoan core genes.</title>
        <authorList>
            <person name="Santini S."/>
            <person name="Schenkelaars Q."/>
            <person name="Jourda C."/>
            <person name="Duchesne M."/>
            <person name="Belahbib H."/>
            <person name="Rocher C."/>
            <person name="Selva M."/>
            <person name="Riesgo A."/>
            <person name="Vervoort M."/>
            <person name="Leys S.P."/>
            <person name="Kodjabachian L."/>
            <person name="Le Bivic A."/>
            <person name="Borchiellini C."/>
            <person name="Claverie J.M."/>
            <person name="Renard E."/>
        </authorList>
    </citation>
    <scope>NUCLEOTIDE SEQUENCE [LARGE SCALE GENOMIC DNA]</scope>
    <source>
        <strain evidence="3">SPO-2</strain>
    </source>
</reference>
<accession>A0AAV7KHP4</accession>
<feature type="coiled-coil region" evidence="1">
    <location>
        <begin position="420"/>
        <end position="461"/>
    </location>
</feature>
<protein>
    <recommendedName>
        <fullName evidence="2">CAP-Gly domain-containing protein</fullName>
    </recommendedName>
</protein>
<dbReference type="InterPro" id="IPR036859">
    <property type="entry name" value="CAP-Gly_dom_sf"/>
</dbReference>
<comment type="caution">
    <text evidence="3">The sequence shown here is derived from an EMBL/GenBank/DDBJ whole genome shotgun (WGS) entry which is preliminary data.</text>
</comment>
<keyword evidence="4" id="KW-1185">Reference proteome</keyword>
<proteinExistence type="predicted"/>
<dbReference type="SUPFAM" id="SSF74924">
    <property type="entry name" value="Cap-Gly domain"/>
    <property type="match status" value="1"/>
</dbReference>
<sequence length="657" mass="75275">MQQSMVGSLRGTIQSVNLVWRKEKATLERTLQYFDESGATVVLGWNSKRALYEGTAELSIGRHNGSLFISDQANVDTTRTFEVDKQNIGVVQEILLLIDSNPVPRVAPIDIPTPVPIDASMSPVVDITPGLVDEVPALGPGPKENPLPFQSGVDYQAELAIAQTYLLRAKQENMRLFSENKDFKITCDRMRDEKQLIKDESYELDGHLITALEKLSYYEQQQGLMDERFKSLARETRIMQEDNKEMKFKLNTMDIQAARDHENIKQMELDLGHNNENFQKICEQRDTLMAKCSALEQNHKSIEKQELSKIQELERLKEKERLEKETDIFREEREKLRDKDIPSLLQDNAELKQELANSRQRFQEEIQLTRQERDSAQNEIRRLQGNLNIEGKKQIDQMENEGRDTILQMDQLSIHFEECGQNLKKLIQLLEANIEAKENQLDRRSQELRDARKRNDHLVQEVVSRGHEISTLTTTLQSIMSNNNQMTSRENIDGIENIEPQAAAEFLSPELDTIPKVDDAVLTKKMILPSPADLIKYQPGIKTMYQDLENVTNKVIDFSDNPLQVLKMNYLEDPKTHIGNQVICMLHGVYLIGILKVVFQYRPSFSGLGALSPISYAGIDFNQPAGQSNGAFKGVKYFNTSDKYAEFIDLENVYIHV</sequence>
<evidence type="ECO:0000256" key="1">
    <source>
        <dbReference type="SAM" id="Coils"/>
    </source>
</evidence>
<evidence type="ECO:0000313" key="3">
    <source>
        <dbReference type="EMBL" id="KAI6660882.1"/>
    </source>
</evidence>
<dbReference type="PROSITE" id="PS50245">
    <property type="entry name" value="CAP_GLY_2"/>
    <property type="match status" value="1"/>
</dbReference>
<dbReference type="Gene3D" id="2.30.30.190">
    <property type="entry name" value="CAP Gly-rich-like domain"/>
    <property type="match status" value="1"/>
</dbReference>
<name>A0AAV7KHP4_9METZ</name>
<dbReference type="SMART" id="SM01052">
    <property type="entry name" value="CAP_GLY"/>
    <property type="match status" value="1"/>
</dbReference>
<dbReference type="Proteomes" id="UP001165289">
    <property type="component" value="Unassembled WGS sequence"/>
</dbReference>
<dbReference type="Pfam" id="PF01302">
    <property type="entry name" value="CAP_GLY"/>
    <property type="match status" value="1"/>
</dbReference>
<dbReference type="AlphaFoldDB" id="A0AAV7KHP4"/>
<evidence type="ECO:0000259" key="2">
    <source>
        <dbReference type="PROSITE" id="PS50245"/>
    </source>
</evidence>
<dbReference type="EMBL" id="JAKMXF010000022">
    <property type="protein sequence ID" value="KAI6660882.1"/>
    <property type="molecule type" value="Genomic_DNA"/>
</dbReference>
<organism evidence="3 4">
    <name type="scientific">Oopsacas minuta</name>
    <dbReference type="NCBI Taxonomy" id="111878"/>
    <lineage>
        <taxon>Eukaryota</taxon>
        <taxon>Metazoa</taxon>
        <taxon>Porifera</taxon>
        <taxon>Hexactinellida</taxon>
        <taxon>Hexasterophora</taxon>
        <taxon>Lyssacinosida</taxon>
        <taxon>Leucopsacidae</taxon>
        <taxon>Oopsacas</taxon>
    </lineage>
</organism>